<accession>A0ABT0PCE0</accession>
<evidence type="ECO:0000256" key="6">
    <source>
        <dbReference type="SAM" id="Phobius"/>
    </source>
</evidence>
<evidence type="ECO:0000256" key="3">
    <source>
        <dbReference type="ARBA" id="ARBA00022692"/>
    </source>
</evidence>
<keyword evidence="3 6" id="KW-0812">Transmembrane</keyword>
<evidence type="ECO:0000256" key="5">
    <source>
        <dbReference type="ARBA" id="ARBA00023136"/>
    </source>
</evidence>
<evidence type="ECO:0000313" key="9">
    <source>
        <dbReference type="Proteomes" id="UP001203338"/>
    </source>
</evidence>
<feature type="transmembrane region" description="Helical" evidence="6">
    <location>
        <begin position="66"/>
        <end position="83"/>
    </location>
</feature>
<dbReference type="InterPro" id="IPR051791">
    <property type="entry name" value="Pra-immunoreactive"/>
</dbReference>
<feature type="domain" description="RDD" evidence="7">
    <location>
        <begin position="18"/>
        <end position="148"/>
    </location>
</feature>
<protein>
    <submittedName>
        <fullName evidence="8">RDD family protein</fullName>
    </submittedName>
</protein>
<dbReference type="EMBL" id="JAMFLX010000003">
    <property type="protein sequence ID" value="MCL6269049.1"/>
    <property type="molecule type" value="Genomic_DNA"/>
</dbReference>
<feature type="transmembrane region" description="Helical" evidence="6">
    <location>
        <begin position="114"/>
        <end position="136"/>
    </location>
</feature>
<keyword evidence="9" id="KW-1185">Reference proteome</keyword>
<dbReference type="Pfam" id="PF06271">
    <property type="entry name" value="RDD"/>
    <property type="match status" value="1"/>
</dbReference>
<keyword evidence="2" id="KW-1003">Cell membrane</keyword>
<name>A0ABT0PCE0_9GAMM</name>
<evidence type="ECO:0000259" key="7">
    <source>
        <dbReference type="Pfam" id="PF06271"/>
    </source>
</evidence>
<evidence type="ECO:0000256" key="4">
    <source>
        <dbReference type="ARBA" id="ARBA00022989"/>
    </source>
</evidence>
<dbReference type="RefSeq" id="WP_249697877.1">
    <property type="nucleotide sequence ID" value="NZ_JAMFLX010000003.1"/>
</dbReference>
<evidence type="ECO:0000256" key="1">
    <source>
        <dbReference type="ARBA" id="ARBA00004651"/>
    </source>
</evidence>
<comment type="subcellular location">
    <subcellularLocation>
        <location evidence="1">Cell membrane</location>
        <topology evidence="1">Multi-pass membrane protein</topology>
    </subcellularLocation>
</comment>
<sequence length="161" mass="17852">MTPEQAVKSSMAADYQPAPLWRRLAAMVYDTFLVIAIVMVTSGIYHAVVNNLLLGLKDAPAGFNPLLSTVLTFILFFFFAHFWTRGGQTLGMQAWKIRVISSETGGPLTLIQCLLRFMIAIPAIGLAGLGVLWILVDKDKKSWHDRYSRSQVILLTPATKV</sequence>
<dbReference type="InterPro" id="IPR010432">
    <property type="entry name" value="RDD"/>
</dbReference>
<keyword evidence="4 6" id="KW-1133">Transmembrane helix</keyword>
<organism evidence="8 9">
    <name type="scientific">Parendozoicomonas callyspongiae</name>
    <dbReference type="NCBI Taxonomy" id="2942213"/>
    <lineage>
        <taxon>Bacteria</taxon>
        <taxon>Pseudomonadati</taxon>
        <taxon>Pseudomonadota</taxon>
        <taxon>Gammaproteobacteria</taxon>
        <taxon>Oceanospirillales</taxon>
        <taxon>Endozoicomonadaceae</taxon>
        <taxon>Parendozoicomonas</taxon>
    </lineage>
</organism>
<dbReference type="PANTHER" id="PTHR36115:SF10">
    <property type="entry name" value="RDD DOMAIN-CONTAINING PROTEIN"/>
    <property type="match status" value="1"/>
</dbReference>
<comment type="caution">
    <text evidence="8">The sequence shown here is derived from an EMBL/GenBank/DDBJ whole genome shotgun (WGS) entry which is preliminary data.</text>
</comment>
<feature type="transmembrane region" description="Helical" evidence="6">
    <location>
        <begin position="32"/>
        <end position="54"/>
    </location>
</feature>
<keyword evidence="5 6" id="KW-0472">Membrane</keyword>
<dbReference type="PANTHER" id="PTHR36115">
    <property type="entry name" value="PROLINE-RICH ANTIGEN HOMOLOG-RELATED"/>
    <property type="match status" value="1"/>
</dbReference>
<reference evidence="8 9" key="1">
    <citation type="submission" date="2022-05" db="EMBL/GenBank/DDBJ databases">
        <authorList>
            <person name="Park J.-S."/>
        </authorList>
    </citation>
    <scope>NUCLEOTIDE SEQUENCE [LARGE SCALE GENOMIC DNA]</scope>
    <source>
        <strain evidence="8 9">2012CJ34-2</strain>
    </source>
</reference>
<evidence type="ECO:0000313" key="8">
    <source>
        <dbReference type="EMBL" id="MCL6269049.1"/>
    </source>
</evidence>
<gene>
    <name evidence="8" type="ORF">M3P05_03720</name>
</gene>
<proteinExistence type="predicted"/>
<dbReference type="Proteomes" id="UP001203338">
    <property type="component" value="Unassembled WGS sequence"/>
</dbReference>
<evidence type="ECO:0000256" key="2">
    <source>
        <dbReference type="ARBA" id="ARBA00022475"/>
    </source>
</evidence>